<accession>A0ACC0GLD2</accession>
<dbReference type="EMBL" id="CM045765">
    <property type="protein sequence ID" value="KAI8001880.1"/>
    <property type="molecule type" value="Genomic_DNA"/>
</dbReference>
<organism evidence="1 2">
    <name type="scientific">Camellia lanceoleosa</name>
    <dbReference type="NCBI Taxonomy" id="1840588"/>
    <lineage>
        <taxon>Eukaryota</taxon>
        <taxon>Viridiplantae</taxon>
        <taxon>Streptophyta</taxon>
        <taxon>Embryophyta</taxon>
        <taxon>Tracheophyta</taxon>
        <taxon>Spermatophyta</taxon>
        <taxon>Magnoliopsida</taxon>
        <taxon>eudicotyledons</taxon>
        <taxon>Gunneridae</taxon>
        <taxon>Pentapetalae</taxon>
        <taxon>asterids</taxon>
        <taxon>Ericales</taxon>
        <taxon>Theaceae</taxon>
        <taxon>Camellia</taxon>
    </lineage>
</organism>
<reference evidence="1 2" key="1">
    <citation type="journal article" date="2022" name="Plant J.">
        <title>Chromosome-level genome of Camellia lanceoleosa provides a valuable resource for understanding genome evolution and self-incompatibility.</title>
        <authorList>
            <person name="Gong W."/>
            <person name="Xiao S."/>
            <person name="Wang L."/>
            <person name="Liao Z."/>
            <person name="Chang Y."/>
            <person name="Mo W."/>
            <person name="Hu G."/>
            <person name="Li W."/>
            <person name="Zhao G."/>
            <person name="Zhu H."/>
            <person name="Hu X."/>
            <person name="Ji K."/>
            <person name="Xiang X."/>
            <person name="Song Q."/>
            <person name="Yuan D."/>
            <person name="Jin S."/>
            <person name="Zhang L."/>
        </authorList>
    </citation>
    <scope>NUCLEOTIDE SEQUENCE [LARGE SCALE GENOMIC DNA]</scope>
    <source>
        <strain evidence="1">SQ_2022a</strain>
    </source>
</reference>
<evidence type="ECO:0000313" key="1">
    <source>
        <dbReference type="EMBL" id="KAI8001880.1"/>
    </source>
</evidence>
<gene>
    <name evidence="1" type="ORF">LOK49_LG09G01641</name>
</gene>
<evidence type="ECO:0000313" key="2">
    <source>
        <dbReference type="Proteomes" id="UP001060215"/>
    </source>
</evidence>
<sequence length="259" mass="29519">MTEHYNDRLEVSEVRIEKSHISCVPASFPKNQRSKILDTKDPIVSGIEEKITMWTFLPKGGETVFPRQRNHANGSWSYIWEYIIKHVRDSNLENRENKASVIASALFEVLCTVSKAAGLQALANKDSAKSELFVPYNILPLDQGGVIHAIMQLPEIKDAVFAVCNLRGLLFLEDFKKRVKGNVANQRYLWKIPEEHLTLLLANTHIRKIPKQTNVSLLGDEAINELMKKFFKNYTNWCKFLGEKKQHPAAIFQTGSPTI</sequence>
<name>A0ACC0GLD2_9ERIC</name>
<proteinExistence type="predicted"/>
<comment type="caution">
    <text evidence="1">The sequence shown here is derived from an EMBL/GenBank/DDBJ whole genome shotgun (WGS) entry which is preliminary data.</text>
</comment>
<keyword evidence="2" id="KW-1185">Reference proteome</keyword>
<protein>
    <submittedName>
        <fullName evidence="1">Callose synthase 8</fullName>
    </submittedName>
</protein>
<dbReference type="Proteomes" id="UP001060215">
    <property type="component" value="Chromosome 8"/>
</dbReference>